<feature type="compositionally biased region" description="Gly residues" evidence="1">
    <location>
        <begin position="295"/>
        <end position="305"/>
    </location>
</feature>
<feature type="region of interest" description="Disordered" evidence="1">
    <location>
        <begin position="494"/>
        <end position="514"/>
    </location>
</feature>
<feature type="compositionally biased region" description="Low complexity" evidence="1">
    <location>
        <begin position="239"/>
        <end position="262"/>
    </location>
</feature>
<feature type="region of interest" description="Disordered" evidence="1">
    <location>
        <begin position="203"/>
        <end position="262"/>
    </location>
</feature>
<keyword evidence="3" id="KW-1185">Reference proteome</keyword>
<sequence length="591" mass="63980">MRSYFEVLRTLQEDRSMIMGTNIEPGVRSFIELQAVTAGYERIDLIEWLKVTPVRTLEDLLIAQYQDKHVALKARLKLEALKGQTWRTSMQVLEQYLTGLFTTPNVGWTDVSCMDVVMGVAPKEYASRLGLKDHTTWQELLTDLVNLEAKDLARRAKAPPVGRTSQRKNHWVYSDQPSMHCFAVWLAGEVRGRMASADLLGRAGREGGRHGRRHPSLINSSRGTYGHLRNSLATSNRHLSVASSRSNGSGGRSSAAPGAGPGLLGASPSGYGANGNYGQRGNDFSSYGSRSSGRYRGGGGGGGSGASMASVNGGLNPGGRLVGNEGSRVAIGFDMGVDMGYRDPAFGAGELRDYGHGTRGGGILPSPDGSEYTPHGTFIRTPRAASRFAGQRNQAGRRGSHRIPAVYPHDVHRRSNGSQGVSFEGGARTDMRMPFLYVDHAGVPVGSVLGEVAESDTSSGFHSSWAYVDSSPSFSSSGVIPFLLHDEAHEMELPRSSSRPLHEDSNWGSIGSGPVGRWLGHEDQGYMSEETREVTRSRRLTGTRGPFHRTVRLPNLRQRTATFILLTFVRLLGVVVPQLCRAVLVISATIC</sequence>
<proteinExistence type="predicted"/>
<dbReference type="Gramene" id="GBG73418">
    <property type="protein sequence ID" value="GBG73418"/>
    <property type="gene ID" value="CBR_g16134"/>
</dbReference>
<dbReference type="AlphaFoldDB" id="A0A388KTV0"/>
<evidence type="ECO:0000313" key="3">
    <source>
        <dbReference type="Proteomes" id="UP000265515"/>
    </source>
</evidence>
<dbReference type="Proteomes" id="UP000265515">
    <property type="component" value="Unassembled WGS sequence"/>
</dbReference>
<dbReference type="EMBL" id="BFEA01000183">
    <property type="protein sequence ID" value="GBG73418.1"/>
    <property type="molecule type" value="Genomic_DNA"/>
</dbReference>
<protein>
    <submittedName>
        <fullName evidence="2">Uncharacterized protein</fullName>
    </submittedName>
</protein>
<organism evidence="2 3">
    <name type="scientific">Chara braunii</name>
    <name type="common">Braun's stonewort</name>
    <dbReference type="NCBI Taxonomy" id="69332"/>
    <lineage>
        <taxon>Eukaryota</taxon>
        <taxon>Viridiplantae</taxon>
        <taxon>Streptophyta</taxon>
        <taxon>Charophyceae</taxon>
        <taxon>Charales</taxon>
        <taxon>Characeae</taxon>
        <taxon>Chara</taxon>
    </lineage>
</organism>
<feature type="compositionally biased region" description="Low complexity" evidence="1">
    <location>
        <begin position="285"/>
        <end position="294"/>
    </location>
</feature>
<name>A0A388KTV0_CHABU</name>
<gene>
    <name evidence="2" type="ORF">CBR_g16134</name>
</gene>
<evidence type="ECO:0000313" key="2">
    <source>
        <dbReference type="EMBL" id="GBG73418.1"/>
    </source>
</evidence>
<accession>A0A388KTV0</accession>
<feature type="region of interest" description="Disordered" evidence="1">
    <location>
        <begin position="282"/>
        <end position="305"/>
    </location>
</feature>
<comment type="caution">
    <text evidence="2">The sequence shown here is derived from an EMBL/GenBank/DDBJ whole genome shotgun (WGS) entry which is preliminary data.</text>
</comment>
<evidence type="ECO:0000256" key="1">
    <source>
        <dbReference type="SAM" id="MobiDB-lite"/>
    </source>
</evidence>
<reference evidence="2 3" key="1">
    <citation type="journal article" date="2018" name="Cell">
        <title>The Chara Genome: Secondary Complexity and Implications for Plant Terrestrialization.</title>
        <authorList>
            <person name="Nishiyama T."/>
            <person name="Sakayama H."/>
            <person name="Vries J.D."/>
            <person name="Buschmann H."/>
            <person name="Saint-Marcoux D."/>
            <person name="Ullrich K.K."/>
            <person name="Haas F.B."/>
            <person name="Vanderstraeten L."/>
            <person name="Becker D."/>
            <person name="Lang D."/>
            <person name="Vosolsobe S."/>
            <person name="Rombauts S."/>
            <person name="Wilhelmsson P.K.I."/>
            <person name="Janitza P."/>
            <person name="Kern R."/>
            <person name="Heyl A."/>
            <person name="Rumpler F."/>
            <person name="Villalobos L.I.A.C."/>
            <person name="Clay J.M."/>
            <person name="Skokan R."/>
            <person name="Toyoda A."/>
            <person name="Suzuki Y."/>
            <person name="Kagoshima H."/>
            <person name="Schijlen E."/>
            <person name="Tajeshwar N."/>
            <person name="Catarino B."/>
            <person name="Hetherington A.J."/>
            <person name="Saltykova A."/>
            <person name="Bonnot C."/>
            <person name="Breuninger H."/>
            <person name="Symeonidi A."/>
            <person name="Radhakrishnan G.V."/>
            <person name="Van Nieuwerburgh F."/>
            <person name="Deforce D."/>
            <person name="Chang C."/>
            <person name="Karol K.G."/>
            <person name="Hedrich R."/>
            <person name="Ulvskov P."/>
            <person name="Glockner G."/>
            <person name="Delwiche C.F."/>
            <person name="Petrasek J."/>
            <person name="Van de Peer Y."/>
            <person name="Friml J."/>
            <person name="Beilby M."/>
            <person name="Dolan L."/>
            <person name="Kohara Y."/>
            <person name="Sugano S."/>
            <person name="Fujiyama A."/>
            <person name="Delaux P.-M."/>
            <person name="Quint M."/>
            <person name="TheiBen G."/>
            <person name="Hagemann M."/>
            <person name="Harholt J."/>
            <person name="Dunand C."/>
            <person name="Zachgo S."/>
            <person name="Langdale J."/>
            <person name="Maumus F."/>
            <person name="Straeten D.V.D."/>
            <person name="Gould S.B."/>
            <person name="Rensing S.A."/>
        </authorList>
    </citation>
    <scope>NUCLEOTIDE SEQUENCE [LARGE SCALE GENOMIC DNA]</scope>
    <source>
        <strain evidence="2 3">S276</strain>
    </source>
</reference>